<dbReference type="SMART" id="SM00355">
    <property type="entry name" value="ZnF_C2H2"/>
    <property type="match status" value="7"/>
</dbReference>
<dbReference type="FunFam" id="3.30.160.60:FF:000340">
    <property type="entry name" value="zinc finger protein 473 isoform X1"/>
    <property type="match status" value="1"/>
</dbReference>
<evidence type="ECO:0000256" key="3">
    <source>
        <dbReference type="ARBA" id="ARBA00022723"/>
    </source>
</evidence>
<dbReference type="FunFam" id="3.30.160.60:FF:000862">
    <property type="entry name" value="zinc finger protein 697"/>
    <property type="match status" value="1"/>
</dbReference>
<evidence type="ECO:0000256" key="9">
    <source>
        <dbReference type="ARBA" id="ARBA00023163"/>
    </source>
</evidence>
<keyword evidence="14" id="KW-1185">Reference proteome</keyword>
<evidence type="ECO:0000256" key="1">
    <source>
        <dbReference type="ARBA" id="ARBA00004123"/>
    </source>
</evidence>
<comment type="similarity">
    <text evidence="2">Belongs to the krueppel C2H2-type zinc-finger protein family.</text>
</comment>
<evidence type="ECO:0000256" key="8">
    <source>
        <dbReference type="ARBA" id="ARBA00023125"/>
    </source>
</evidence>
<evidence type="ECO:0000259" key="12">
    <source>
        <dbReference type="PROSITE" id="PS50157"/>
    </source>
</evidence>
<comment type="subcellular location">
    <subcellularLocation>
        <location evidence="1">Nucleus</location>
    </subcellularLocation>
</comment>
<keyword evidence="3" id="KW-0479">Metal-binding</keyword>
<dbReference type="PROSITE" id="PS00028">
    <property type="entry name" value="ZINC_FINGER_C2H2_1"/>
    <property type="match status" value="7"/>
</dbReference>
<dbReference type="Proteomes" id="UP001432146">
    <property type="component" value="Unassembled WGS sequence"/>
</dbReference>
<keyword evidence="4" id="KW-0677">Repeat</keyword>
<feature type="domain" description="C2H2-type" evidence="12">
    <location>
        <begin position="370"/>
        <end position="397"/>
    </location>
</feature>
<dbReference type="GO" id="GO:0003677">
    <property type="term" value="F:DNA binding"/>
    <property type="evidence" value="ECO:0007669"/>
    <property type="project" value="UniProtKB-KW"/>
</dbReference>
<keyword evidence="7" id="KW-0805">Transcription regulation</keyword>
<dbReference type="EMBL" id="JAWNGG020000187">
    <property type="protein sequence ID" value="KAK9297633.1"/>
    <property type="molecule type" value="Genomic_DNA"/>
</dbReference>
<feature type="domain" description="C2H2-type" evidence="12">
    <location>
        <begin position="426"/>
        <end position="453"/>
    </location>
</feature>
<dbReference type="InterPro" id="IPR036236">
    <property type="entry name" value="Znf_C2H2_sf"/>
</dbReference>
<evidence type="ECO:0000256" key="5">
    <source>
        <dbReference type="ARBA" id="ARBA00022771"/>
    </source>
</evidence>
<name>A0AAW0ZJF1_9HYME</name>
<dbReference type="PANTHER" id="PTHR16515">
    <property type="entry name" value="PR DOMAIN ZINC FINGER PROTEIN"/>
    <property type="match status" value="1"/>
</dbReference>
<dbReference type="Gene3D" id="3.30.160.60">
    <property type="entry name" value="Classic Zinc Finger"/>
    <property type="match status" value="6"/>
</dbReference>
<keyword evidence="5 11" id="KW-0863">Zinc-finger</keyword>
<feature type="domain" description="C2H2-type" evidence="12">
    <location>
        <begin position="342"/>
        <end position="369"/>
    </location>
</feature>
<protein>
    <recommendedName>
        <fullName evidence="12">C2H2-type domain-containing protein</fullName>
    </recommendedName>
</protein>
<evidence type="ECO:0000256" key="6">
    <source>
        <dbReference type="ARBA" id="ARBA00022833"/>
    </source>
</evidence>
<feature type="domain" description="C2H2-type" evidence="12">
    <location>
        <begin position="491"/>
        <end position="518"/>
    </location>
</feature>
<dbReference type="PANTHER" id="PTHR16515:SF49">
    <property type="entry name" value="GASTRULA ZINC FINGER PROTEIN XLCGF49.1-LIKE-RELATED"/>
    <property type="match status" value="1"/>
</dbReference>
<dbReference type="InterPro" id="IPR050331">
    <property type="entry name" value="Zinc_finger"/>
</dbReference>
<dbReference type="AlphaFoldDB" id="A0AAW0ZJF1"/>
<dbReference type="GO" id="GO:0008270">
    <property type="term" value="F:zinc ion binding"/>
    <property type="evidence" value="ECO:0007669"/>
    <property type="project" value="UniProtKB-KW"/>
</dbReference>
<proteinExistence type="inferred from homology"/>
<evidence type="ECO:0000256" key="11">
    <source>
        <dbReference type="PROSITE-ProRule" id="PRU00042"/>
    </source>
</evidence>
<sequence length="642" mass="73872">MMPMSNIFCTICDTKIDSSSSINIFSTSFPRQGELLVNFVSRVLRVATSELHDPYICLQCYNLFQMLEQAQKTVLNIRCEILKIYRATERRKNLKQSINNSTKLNIELEEEKLNNSDGNLEKVLNLQRNTQIEEIVQKQCVQNNIANQNISITSTDCAINNKITMKSKKHLKKEMVGYNEANSTKSFEYNNIYNDIKKSKILKDDILSVALTNDSNVCNINSQESAHTLKIHVGEKSCISLLDSEIESENSVKAESADNRLQIRNIDFKWAKVDENITEIKENTKDIAVSTADQVNIPVKSIKVPKSDLKPLKYSCPTCDKKWKTSAELKTHMKTHSSLRPYMCEKCGQAYKHKHALEIHVGMHNGINPFQCNFCNKCFTQKGALMRHLPMHTGEMPYQCEVCGKRFIHHTSYNMHRLSHSGKKSYKCQMCDLSLLSTSHLKRHMRVHTGEKPYSCIVCGKRFAERYNLLAHQKVHGPVENKTKKVKEIQFQCNHCNLMFEEKKSLNDHMKYHSNMNNESNKQSQCTILQDHELSKKIDSEDGVLQETWIQMNRSKLDIIDNQTRFVLLQNPLSQIDENFAVTFSDQKVSLEECENPMIGTSQEEVELGWVGFPKILRFPTKSNYSAVLCSSLQNMLNFFCQ</sequence>
<evidence type="ECO:0000313" key="14">
    <source>
        <dbReference type="Proteomes" id="UP001432146"/>
    </source>
</evidence>
<dbReference type="SUPFAM" id="SSF57667">
    <property type="entry name" value="beta-beta-alpha zinc fingers"/>
    <property type="match status" value="3"/>
</dbReference>
<organism evidence="13 14">
    <name type="scientific">Tetragonisca angustula</name>
    <dbReference type="NCBI Taxonomy" id="166442"/>
    <lineage>
        <taxon>Eukaryota</taxon>
        <taxon>Metazoa</taxon>
        <taxon>Ecdysozoa</taxon>
        <taxon>Arthropoda</taxon>
        <taxon>Hexapoda</taxon>
        <taxon>Insecta</taxon>
        <taxon>Pterygota</taxon>
        <taxon>Neoptera</taxon>
        <taxon>Endopterygota</taxon>
        <taxon>Hymenoptera</taxon>
        <taxon>Apocrita</taxon>
        <taxon>Aculeata</taxon>
        <taxon>Apoidea</taxon>
        <taxon>Anthophila</taxon>
        <taxon>Apidae</taxon>
        <taxon>Tetragonisca</taxon>
    </lineage>
</organism>
<feature type="domain" description="C2H2-type" evidence="12">
    <location>
        <begin position="398"/>
        <end position="425"/>
    </location>
</feature>
<keyword evidence="9" id="KW-0804">Transcription</keyword>
<evidence type="ECO:0000256" key="4">
    <source>
        <dbReference type="ARBA" id="ARBA00022737"/>
    </source>
</evidence>
<keyword evidence="6" id="KW-0862">Zinc</keyword>
<comment type="caution">
    <text evidence="13">The sequence shown here is derived from an EMBL/GenBank/DDBJ whole genome shotgun (WGS) entry which is preliminary data.</text>
</comment>
<keyword evidence="8" id="KW-0238">DNA-binding</keyword>
<gene>
    <name evidence="13" type="ORF">QLX08_008697</name>
</gene>
<keyword evidence="10" id="KW-0539">Nucleus</keyword>
<evidence type="ECO:0000256" key="7">
    <source>
        <dbReference type="ARBA" id="ARBA00023015"/>
    </source>
</evidence>
<dbReference type="Pfam" id="PF13465">
    <property type="entry name" value="zf-H2C2_2"/>
    <property type="match status" value="1"/>
</dbReference>
<feature type="domain" description="C2H2-type" evidence="12">
    <location>
        <begin position="314"/>
        <end position="341"/>
    </location>
</feature>
<dbReference type="GO" id="GO:0010468">
    <property type="term" value="P:regulation of gene expression"/>
    <property type="evidence" value="ECO:0007669"/>
    <property type="project" value="TreeGrafter"/>
</dbReference>
<dbReference type="GO" id="GO:0005634">
    <property type="term" value="C:nucleus"/>
    <property type="evidence" value="ECO:0007669"/>
    <property type="project" value="UniProtKB-SubCell"/>
</dbReference>
<dbReference type="PROSITE" id="PS50157">
    <property type="entry name" value="ZINC_FINGER_C2H2_2"/>
    <property type="match status" value="7"/>
</dbReference>
<evidence type="ECO:0000313" key="13">
    <source>
        <dbReference type="EMBL" id="KAK9297633.1"/>
    </source>
</evidence>
<evidence type="ECO:0000256" key="2">
    <source>
        <dbReference type="ARBA" id="ARBA00006991"/>
    </source>
</evidence>
<reference evidence="13 14" key="1">
    <citation type="submission" date="2024-05" db="EMBL/GenBank/DDBJ databases">
        <title>The nuclear and mitochondrial genome assemblies of Tetragonisca angustula (Apidae: Meliponini), a tiny yet remarkable pollinator in the Neotropics.</title>
        <authorList>
            <person name="Ferrari R."/>
            <person name="Ricardo P.C."/>
            <person name="Dias F.C."/>
            <person name="Araujo N.S."/>
            <person name="Soares D.O."/>
            <person name="Zhou Q.-S."/>
            <person name="Zhu C.-D."/>
            <person name="Coutinho L."/>
            <person name="Airas M.C."/>
            <person name="Batista T.M."/>
        </authorList>
    </citation>
    <scope>NUCLEOTIDE SEQUENCE [LARGE SCALE GENOMIC DNA]</scope>
    <source>
        <strain evidence="13">ASF017062</strain>
        <tissue evidence="13">Abdomen</tissue>
    </source>
</reference>
<dbReference type="FunFam" id="3.30.160.60:FF:000446">
    <property type="entry name" value="Zinc finger protein"/>
    <property type="match status" value="1"/>
</dbReference>
<dbReference type="Pfam" id="PF00096">
    <property type="entry name" value="zf-C2H2"/>
    <property type="match status" value="5"/>
</dbReference>
<accession>A0AAW0ZJF1</accession>
<dbReference type="FunFam" id="3.30.160.60:FF:000624">
    <property type="entry name" value="zinc finger protein 697"/>
    <property type="match status" value="1"/>
</dbReference>
<evidence type="ECO:0000256" key="10">
    <source>
        <dbReference type="ARBA" id="ARBA00023242"/>
    </source>
</evidence>
<feature type="domain" description="C2H2-type" evidence="12">
    <location>
        <begin position="454"/>
        <end position="476"/>
    </location>
</feature>
<dbReference type="InterPro" id="IPR013087">
    <property type="entry name" value="Znf_C2H2_type"/>
</dbReference>